<evidence type="ECO:0000313" key="2">
    <source>
        <dbReference type="Proteomes" id="UP000185744"/>
    </source>
</evidence>
<dbReference type="AlphaFoldDB" id="A0A1Q6DU94"/>
<reference evidence="1" key="1">
    <citation type="submission" date="2016-12" db="EMBL/GenBank/DDBJ databases">
        <title>Discovery of methanogenic haloarchaea.</title>
        <authorList>
            <person name="Sorokin D.Y."/>
            <person name="Makarova K.S."/>
            <person name="Abbas B."/>
            <person name="Ferrer M."/>
            <person name="Golyshin P.N."/>
        </authorList>
    </citation>
    <scope>NUCLEOTIDE SEQUENCE [LARGE SCALE GENOMIC DNA]</scope>
    <source>
        <strain evidence="1">HMET1</strain>
    </source>
</reference>
<organism evidence="1 2">
    <name type="scientific">Methanohalarchaeum thermophilum</name>
    <dbReference type="NCBI Taxonomy" id="1903181"/>
    <lineage>
        <taxon>Archaea</taxon>
        <taxon>Methanobacteriati</taxon>
        <taxon>Methanobacteriota</taxon>
        <taxon>Methanonatronarchaeia</taxon>
        <taxon>Methanonatronarchaeales</taxon>
        <taxon>Methanonatronarchaeaceae</taxon>
        <taxon>Candidatus Methanohalarchaeum</taxon>
    </lineage>
</organism>
<accession>A0A1Q6DU94</accession>
<evidence type="ECO:0000313" key="1">
    <source>
        <dbReference type="EMBL" id="OKY77949.1"/>
    </source>
</evidence>
<dbReference type="EMBL" id="MSDW01000001">
    <property type="protein sequence ID" value="OKY77949.1"/>
    <property type="molecule type" value="Genomic_DNA"/>
</dbReference>
<dbReference type="InParanoid" id="A0A1Q6DU94"/>
<keyword evidence="2" id="KW-1185">Reference proteome</keyword>
<proteinExistence type="predicted"/>
<dbReference type="Gene3D" id="3.40.30.10">
    <property type="entry name" value="Glutaredoxin"/>
    <property type="match status" value="1"/>
</dbReference>
<name>A0A1Q6DU94_METT1</name>
<gene>
    <name evidence="1" type="ORF">BTN85_0427</name>
</gene>
<dbReference type="STRING" id="1903181.BTN85_0427"/>
<protein>
    <submittedName>
        <fullName evidence="1">Thioredoxin</fullName>
    </submittedName>
</protein>
<dbReference type="SUPFAM" id="SSF52833">
    <property type="entry name" value="Thioredoxin-like"/>
    <property type="match status" value="1"/>
</dbReference>
<dbReference type="Proteomes" id="UP000185744">
    <property type="component" value="Unassembled WGS sequence"/>
</dbReference>
<dbReference type="InterPro" id="IPR036249">
    <property type="entry name" value="Thioredoxin-like_sf"/>
</dbReference>
<comment type="caution">
    <text evidence="1">The sequence shown here is derived from an EMBL/GenBank/DDBJ whole genome shotgun (WGS) entry which is preliminary data.</text>
</comment>
<sequence>MILDWSVLLDEDHEVFRKYGVKRVPTVYLISLDNKILYENVGFLFYKEISSRLEQKMN</sequence>